<dbReference type="InterPro" id="IPR032808">
    <property type="entry name" value="DoxX"/>
</dbReference>
<feature type="transmembrane region" description="Helical" evidence="7">
    <location>
        <begin position="82"/>
        <end position="103"/>
    </location>
</feature>
<dbReference type="InterPro" id="IPR051907">
    <property type="entry name" value="DoxX-like_oxidoreductase"/>
</dbReference>
<evidence type="ECO:0000256" key="4">
    <source>
        <dbReference type="ARBA" id="ARBA00022692"/>
    </source>
</evidence>
<evidence type="ECO:0000256" key="3">
    <source>
        <dbReference type="ARBA" id="ARBA00022475"/>
    </source>
</evidence>
<accession>A0A1I3DTS1</accession>
<comment type="subcellular location">
    <subcellularLocation>
        <location evidence="1">Cell membrane</location>
        <topology evidence="1">Multi-pass membrane protein</topology>
    </subcellularLocation>
</comment>
<keyword evidence="4 7" id="KW-0812">Transmembrane</keyword>
<sequence length="139" mass="15340">MNLNSVSFNKNALAIVLVLVRIFVGFAMLTHGYPKLQKLLSGEEIQFYNFLGLGSKFTLILTVFAEVICSLFLILGLFTRTFAIPLVITMAVAAFITHASDAFAEKEMAMLYLSIYIVILVCGGGRYSIDALVSNKKNF</sequence>
<dbReference type="AlphaFoldDB" id="A0A1I3DTS1"/>
<reference evidence="8 9" key="1">
    <citation type="submission" date="2016-10" db="EMBL/GenBank/DDBJ databases">
        <authorList>
            <person name="de Groot N.N."/>
        </authorList>
    </citation>
    <scope>NUCLEOTIDE SEQUENCE [LARGE SCALE GENOMIC DNA]</scope>
    <source>
        <strain evidence="8 9">DSM 26000</strain>
    </source>
</reference>
<dbReference type="RefSeq" id="WP_090078739.1">
    <property type="nucleotide sequence ID" value="NZ_FOQT01000001.1"/>
</dbReference>
<evidence type="ECO:0000313" key="9">
    <source>
        <dbReference type="Proteomes" id="UP000198931"/>
    </source>
</evidence>
<dbReference type="PANTHER" id="PTHR33452:SF1">
    <property type="entry name" value="INNER MEMBRANE PROTEIN YPHA-RELATED"/>
    <property type="match status" value="1"/>
</dbReference>
<feature type="transmembrane region" description="Helical" evidence="7">
    <location>
        <begin position="109"/>
        <end position="129"/>
    </location>
</feature>
<keyword evidence="3" id="KW-1003">Cell membrane</keyword>
<dbReference type="PANTHER" id="PTHR33452">
    <property type="entry name" value="OXIDOREDUCTASE CATD-RELATED"/>
    <property type="match status" value="1"/>
</dbReference>
<gene>
    <name evidence="8" type="ORF">SAMN05443292_0692</name>
</gene>
<feature type="transmembrane region" description="Helical" evidence="7">
    <location>
        <begin position="53"/>
        <end position="75"/>
    </location>
</feature>
<organism evidence="8 9">
    <name type="scientific">Halpernia frigidisoli</name>
    <dbReference type="NCBI Taxonomy" id="1125876"/>
    <lineage>
        <taxon>Bacteria</taxon>
        <taxon>Pseudomonadati</taxon>
        <taxon>Bacteroidota</taxon>
        <taxon>Flavobacteriia</taxon>
        <taxon>Flavobacteriales</taxon>
        <taxon>Weeksellaceae</taxon>
        <taxon>Chryseobacterium group</taxon>
        <taxon>Halpernia</taxon>
    </lineage>
</organism>
<name>A0A1I3DTS1_9FLAO</name>
<keyword evidence="5 7" id="KW-1133">Transmembrane helix</keyword>
<dbReference type="GO" id="GO:0005886">
    <property type="term" value="C:plasma membrane"/>
    <property type="evidence" value="ECO:0007669"/>
    <property type="project" value="UniProtKB-SubCell"/>
</dbReference>
<comment type="similarity">
    <text evidence="2">Belongs to the DoxX family.</text>
</comment>
<evidence type="ECO:0000256" key="5">
    <source>
        <dbReference type="ARBA" id="ARBA00022989"/>
    </source>
</evidence>
<evidence type="ECO:0000256" key="2">
    <source>
        <dbReference type="ARBA" id="ARBA00006679"/>
    </source>
</evidence>
<dbReference type="OrthoDB" id="9813193at2"/>
<evidence type="ECO:0000256" key="7">
    <source>
        <dbReference type="SAM" id="Phobius"/>
    </source>
</evidence>
<dbReference type="Pfam" id="PF07681">
    <property type="entry name" value="DoxX"/>
    <property type="match status" value="1"/>
</dbReference>
<evidence type="ECO:0000313" key="8">
    <source>
        <dbReference type="EMBL" id="SFH89901.1"/>
    </source>
</evidence>
<feature type="transmembrane region" description="Helical" evidence="7">
    <location>
        <begin position="12"/>
        <end position="33"/>
    </location>
</feature>
<evidence type="ECO:0000256" key="1">
    <source>
        <dbReference type="ARBA" id="ARBA00004651"/>
    </source>
</evidence>
<proteinExistence type="inferred from homology"/>
<protein>
    <submittedName>
        <fullName evidence="8">Putative oxidoreductase</fullName>
    </submittedName>
</protein>
<dbReference type="EMBL" id="FOQT01000001">
    <property type="protein sequence ID" value="SFH89901.1"/>
    <property type="molecule type" value="Genomic_DNA"/>
</dbReference>
<keyword evidence="9" id="KW-1185">Reference proteome</keyword>
<dbReference type="Proteomes" id="UP000198931">
    <property type="component" value="Unassembled WGS sequence"/>
</dbReference>
<evidence type="ECO:0000256" key="6">
    <source>
        <dbReference type="ARBA" id="ARBA00023136"/>
    </source>
</evidence>
<keyword evidence="6 7" id="KW-0472">Membrane</keyword>